<sequence>MDLKEVQVFLGSAISFCDLVENYTTNNDTNKLNQLLFSVSALYVQAISLPEVKPKHTEVSDLNFDLPDLKLKRNDTYWVVFEPYTFEEPVCGSLTDDLLDIYKDLKEGVLLYQRDKQVEATWYWKFNFEIHWGRHAINAMRALHSLNFN</sequence>
<evidence type="ECO:0000313" key="1">
    <source>
        <dbReference type="EMBL" id="ANX13333.1"/>
    </source>
</evidence>
<dbReference type="AlphaFoldDB" id="A0A1B1Z784"/>
<dbReference type="OrthoDB" id="2882299at2"/>
<dbReference type="Gene3D" id="1.20.120.1550">
    <property type="entry name" value="Protein of unknown function DUF5063"/>
    <property type="match status" value="1"/>
</dbReference>
<evidence type="ECO:0000313" key="2">
    <source>
        <dbReference type="Proteomes" id="UP000077412"/>
    </source>
</evidence>
<dbReference type="InterPro" id="IPR038312">
    <property type="entry name" value="DUF5063_sf"/>
</dbReference>
<name>A0A1B1Z784_9BACL</name>
<dbReference type="RefSeq" id="WP_066291997.1">
    <property type="nucleotide sequence ID" value="NZ_CP016761.1"/>
</dbReference>
<proteinExistence type="predicted"/>
<protein>
    <recommendedName>
        <fullName evidence="3">DUF5063 domain-containing protein</fullName>
    </recommendedName>
</protein>
<dbReference type="EMBL" id="CP016761">
    <property type="protein sequence ID" value="ANX13333.1"/>
    <property type="molecule type" value="Genomic_DNA"/>
</dbReference>
<dbReference type="InterPro" id="IPR032025">
    <property type="entry name" value="DUF5063"/>
</dbReference>
<dbReference type="Pfam" id="PF16702">
    <property type="entry name" value="DUF5063"/>
    <property type="match status" value="1"/>
</dbReference>
<accession>A0A1B1Z784</accession>
<reference evidence="1 2" key="1">
    <citation type="submission" date="2016-08" db="EMBL/GenBank/DDBJ databases">
        <title>Complete genome sequence of Fictibacillus arsenicus G25-54, a strain with toxicity to nematodes and a potential arsenic-resistance activity.</title>
        <authorList>
            <person name="Zheng Z."/>
        </authorList>
    </citation>
    <scope>NUCLEOTIDE SEQUENCE [LARGE SCALE GENOMIC DNA]</scope>
    <source>
        <strain evidence="1 2">G25-54</strain>
    </source>
</reference>
<dbReference type="STRING" id="255247.ABE41_015095"/>
<gene>
    <name evidence="1" type="ORF">ABE41_015095</name>
</gene>
<organism evidence="1 2">
    <name type="scientific">Fictibacillus arsenicus</name>
    <dbReference type="NCBI Taxonomy" id="255247"/>
    <lineage>
        <taxon>Bacteria</taxon>
        <taxon>Bacillati</taxon>
        <taxon>Bacillota</taxon>
        <taxon>Bacilli</taxon>
        <taxon>Bacillales</taxon>
        <taxon>Fictibacillaceae</taxon>
        <taxon>Fictibacillus</taxon>
    </lineage>
</organism>
<keyword evidence="2" id="KW-1185">Reference proteome</keyword>
<evidence type="ECO:0008006" key="3">
    <source>
        <dbReference type="Google" id="ProtNLM"/>
    </source>
</evidence>
<dbReference type="KEGG" id="far:ABE41_015095"/>
<dbReference type="Proteomes" id="UP000077412">
    <property type="component" value="Chromosome"/>
</dbReference>